<protein>
    <recommendedName>
        <fullName evidence="2">UPF0173 metal-dependent hydrolase SAMN02744040_01506</fullName>
    </recommendedName>
</protein>
<dbReference type="HAMAP" id="MF_00457">
    <property type="entry name" value="UPF0173"/>
    <property type="match status" value="1"/>
</dbReference>
<dbReference type="SMART" id="SM00849">
    <property type="entry name" value="Lactamase_B"/>
    <property type="match status" value="1"/>
</dbReference>
<dbReference type="PANTHER" id="PTHR43546">
    <property type="entry name" value="UPF0173 METAL-DEPENDENT HYDROLASE MJ1163-RELATED"/>
    <property type="match status" value="1"/>
</dbReference>
<comment type="similarity">
    <text evidence="2">Belongs to the UPF0173 family.</text>
</comment>
<dbReference type="InterPro" id="IPR036866">
    <property type="entry name" value="RibonucZ/Hydroxyglut_hydro"/>
</dbReference>
<feature type="domain" description="Metallo-beta-lactamase" evidence="3">
    <location>
        <begin position="7"/>
        <end position="191"/>
    </location>
</feature>
<sequence>MKIKFLGHSTFFIHTDNFNILIDPYIKDNPKCPIPLNDIPKIDYILVTHGHSDHLGDTALLSKKYNSTVICNFEIYLYLSKYNIKCKPMHIGGKISLEFGKVKMTPALHGSGICEGTHIIYGGNPCGFLLEIQNKKIYHAGDTGLTMDMNLLKDENIDIALLPIGGTFTMDIEDCLKAIDFIKPKIVVPMHYDTFEVIKANPNELKEKNTFCITKILTPGEELIF</sequence>
<dbReference type="AlphaFoldDB" id="A0A1M5RUK3"/>
<dbReference type="SUPFAM" id="SSF56281">
    <property type="entry name" value="Metallo-hydrolase/oxidoreductase"/>
    <property type="match status" value="1"/>
</dbReference>
<dbReference type="InterPro" id="IPR001279">
    <property type="entry name" value="Metallo-B-lactamas"/>
</dbReference>
<dbReference type="Proteomes" id="UP000242520">
    <property type="component" value="Unassembled WGS sequence"/>
</dbReference>
<gene>
    <name evidence="4" type="ORF">SAMN02744040_01506</name>
</gene>
<evidence type="ECO:0000259" key="3">
    <source>
        <dbReference type="SMART" id="SM00849"/>
    </source>
</evidence>
<dbReference type="STRING" id="1123350.SAMN02744040_01506"/>
<dbReference type="OrthoDB" id="36975at2"/>
<dbReference type="RefSeq" id="WP_072725192.1">
    <property type="nucleotide sequence ID" value="NZ_FQXH01000015.1"/>
</dbReference>
<name>A0A1M5RUK3_9FIRM</name>
<dbReference type="InterPro" id="IPR022877">
    <property type="entry name" value="UPF0173"/>
</dbReference>
<dbReference type="Pfam" id="PF12706">
    <property type="entry name" value="Lactamase_B_2"/>
    <property type="match status" value="1"/>
</dbReference>
<evidence type="ECO:0000256" key="1">
    <source>
        <dbReference type="ARBA" id="ARBA00022801"/>
    </source>
</evidence>
<accession>A0A1M5RUK3</accession>
<dbReference type="PANTHER" id="PTHR43546:SF3">
    <property type="entry name" value="UPF0173 METAL-DEPENDENT HYDROLASE MJ1163"/>
    <property type="match status" value="1"/>
</dbReference>
<organism evidence="4 5">
    <name type="scientific">Tepidibacter thalassicus DSM 15285</name>
    <dbReference type="NCBI Taxonomy" id="1123350"/>
    <lineage>
        <taxon>Bacteria</taxon>
        <taxon>Bacillati</taxon>
        <taxon>Bacillota</taxon>
        <taxon>Clostridia</taxon>
        <taxon>Peptostreptococcales</taxon>
        <taxon>Peptostreptococcaceae</taxon>
        <taxon>Tepidibacter</taxon>
    </lineage>
</organism>
<keyword evidence="1 2" id="KW-0378">Hydrolase</keyword>
<proteinExistence type="inferred from homology"/>
<dbReference type="GO" id="GO:0016787">
    <property type="term" value="F:hydrolase activity"/>
    <property type="evidence" value="ECO:0007669"/>
    <property type="project" value="UniProtKB-UniRule"/>
</dbReference>
<evidence type="ECO:0000256" key="2">
    <source>
        <dbReference type="HAMAP-Rule" id="MF_00457"/>
    </source>
</evidence>
<evidence type="ECO:0000313" key="4">
    <source>
        <dbReference type="EMBL" id="SHH29870.1"/>
    </source>
</evidence>
<dbReference type="EMBL" id="FQXH01000015">
    <property type="protein sequence ID" value="SHH29870.1"/>
    <property type="molecule type" value="Genomic_DNA"/>
</dbReference>
<dbReference type="Gene3D" id="3.60.15.10">
    <property type="entry name" value="Ribonuclease Z/Hydroxyacylglutathione hydrolase-like"/>
    <property type="match status" value="1"/>
</dbReference>
<dbReference type="InterPro" id="IPR050114">
    <property type="entry name" value="UPF0173_UPF0282_UlaG_hydrolase"/>
</dbReference>
<evidence type="ECO:0000313" key="5">
    <source>
        <dbReference type="Proteomes" id="UP000242520"/>
    </source>
</evidence>
<keyword evidence="5" id="KW-1185">Reference proteome</keyword>
<dbReference type="NCBIfam" id="NF001911">
    <property type="entry name" value="PRK00685.1"/>
    <property type="match status" value="1"/>
</dbReference>
<reference evidence="5" key="1">
    <citation type="submission" date="2016-11" db="EMBL/GenBank/DDBJ databases">
        <authorList>
            <person name="Varghese N."/>
            <person name="Submissions S."/>
        </authorList>
    </citation>
    <scope>NUCLEOTIDE SEQUENCE [LARGE SCALE GENOMIC DNA]</scope>
    <source>
        <strain evidence="5">DSM 15285</strain>
    </source>
</reference>